<reference evidence="2" key="1">
    <citation type="submission" date="2021-03" db="EMBL/GenBank/DDBJ databases">
        <title>Leucobacter chromiisoli sp. nov., isolated from chromium-containing soil of chemical plant.</title>
        <authorList>
            <person name="Xu Z."/>
        </authorList>
    </citation>
    <scope>NUCLEOTIDE SEQUENCE</scope>
    <source>
        <strain evidence="2">S27</strain>
    </source>
</reference>
<dbReference type="InterPro" id="IPR036663">
    <property type="entry name" value="Fumarylacetoacetase_C_sf"/>
</dbReference>
<feature type="compositionally biased region" description="Low complexity" evidence="1">
    <location>
        <begin position="271"/>
        <end position="289"/>
    </location>
</feature>
<proteinExistence type="predicted"/>
<organism evidence="2 3">
    <name type="scientific">Leucobacter weissii</name>
    <dbReference type="NCBI Taxonomy" id="1983706"/>
    <lineage>
        <taxon>Bacteria</taxon>
        <taxon>Bacillati</taxon>
        <taxon>Actinomycetota</taxon>
        <taxon>Actinomycetes</taxon>
        <taxon>Micrococcales</taxon>
        <taxon>Microbacteriaceae</taxon>
        <taxon>Leucobacter</taxon>
    </lineage>
</organism>
<name>A0A939SAG8_9MICO</name>
<dbReference type="EMBL" id="JAGDYM010000001">
    <property type="protein sequence ID" value="MBO1900403.1"/>
    <property type="molecule type" value="Genomic_DNA"/>
</dbReference>
<dbReference type="SUPFAM" id="SSF56529">
    <property type="entry name" value="FAH"/>
    <property type="match status" value="1"/>
</dbReference>
<evidence type="ECO:0000256" key="1">
    <source>
        <dbReference type="SAM" id="MobiDB-lite"/>
    </source>
</evidence>
<dbReference type="GO" id="GO:0016787">
    <property type="term" value="F:hydrolase activity"/>
    <property type="evidence" value="ECO:0007669"/>
    <property type="project" value="UniProtKB-KW"/>
</dbReference>
<dbReference type="Gene3D" id="3.90.850.10">
    <property type="entry name" value="Fumarylacetoacetase-like, C-terminal domain"/>
    <property type="match status" value="1"/>
</dbReference>
<gene>
    <name evidence="2" type="ORF">J4H92_00375</name>
</gene>
<evidence type="ECO:0000313" key="3">
    <source>
        <dbReference type="Proteomes" id="UP000664382"/>
    </source>
</evidence>
<dbReference type="GO" id="GO:0005737">
    <property type="term" value="C:cytoplasm"/>
    <property type="evidence" value="ECO:0007669"/>
    <property type="project" value="TreeGrafter"/>
</dbReference>
<dbReference type="RefSeq" id="WP_208095042.1">
    <property type="nucleotide sequence ID" value="NZ_JAGDYM010000001.1"/>
</dbReference>
<keyword evidence="3" id="KW-1185">Reference proteome</keyword>
<dbReference type="AlphaFoldDB" id="A0A939SAG8"/>
<dbReference type="PANTHER" id="PTHR30143">
    <property type="entry name" value="ACID HYDRATASE"/>
    <property type="match status" value="1"/>
</dbReference>
<keyword evidence="2" id="KW-0378">Hydrolase</keyword>
<protein>
    <submittedName>
        <fullName evidence="2">Fumarylacetoacetate hydrolase family protein</fullName>
    </submittedName>
</protein>
<sequence length="298" mass="30967">MNSAVSAEPIDLASIAAELREAETTRKGVAPLTERYPELSVRAAYGIQRENLAHRRARGERLIGRKIGLTSLAIQRQLGVDEPDYGAITDAMVVPNGGGLDPATLLAPRLEAEFAFEIGEDLPESPDHERLAAAVTGVAVAIEVIDSRVADWRIKLPDTVADNASMARVVWGEFVPATPELLAELPDSVITLLRDADEVSSGPGSAVLGHPLTSLHWLAQALGAQGDGFRAGDRVLAGAVAAAVDFTAGAAWTAHSDGLPPAVLHSTTSHPSRAPEAPAPSDAESGAGPRAQKGGTGQ</sequence>
<dbReference type="GO" id="GO:0008684">
    <property type="term" value="F:2-oxopent-4-enoate hydratase activity"/>
    <property type="evidence" value="ECO:0007669"/>
    <property type="project" value="TreeGrafter"/>
</dbReference>
<accession>A0A939SAG8</accession>
<dbReference type="PANTHER" id="PTHR30143:SF0">
    <property type="entry name" value="2-KETO-4-PENTENOATE HYDRATASE"/>
    <property type="match status" value="1"/>
</dbReference>
<dbReference type="InterPro" id="IPR050772">
    <property type="entry name" value="Hydratase-Decarb/MhpD_sf"/>
</dbReference>
<dbReference type="Proteomes" id="UP000664382">
    <property type="component" value="Unassembled WGS sequence"/>
</dbReference>
<comment type="caution">
    <text evidence="2">The sequence shown here is derived from an EMBL/GenBank/DDBJ whole genome shotgun (WGS) entry which is preliminary data.</text>
</comment>
<feature type="region of interest" description="Disordered" evidence="1">
    <location>
        <begin position="261"/>
        <end position="298"/>
    </location>
</feature>
<evidence type="ECO:0000313" key="2">
    <source>
        <dbReference type="EMBL" id="MBO1900403.1"/>
    </source>
</evidence>